<sequence length="110" mass="11827">MKKEKFKTKLRATIINMPNEEDTKSLGQGKSNTAGWNRGKPTAKAHTAAIGNSKILQPSSSVWDGSLGQSTPLPGFSAEQWNSLISDFGNLSSSYDPMAGPSLEEVDWNG</sequence>
<reference evidence="2" key="1">
    <citation type="submission" date="2022-07" db="EMBL/GenBank/DDBJ databases">
        <authorList>
            <person name="Macas J."/>
            <person name="Novak P."/>
            <person name="Neumann P."/>
        </authorList>
    </citation>
    <scope>NUCLEOTIDE SEQUENCE</scope>
</reference>
<dbReference type="Proteomes" id="UP001152523">
    <property type="component" value="Unassembled WGS sequence"/>
</dbReference>
<proteinExistence type="predicted"/>
<name>A0AAV0CD15_9ASTE</name>
<keyword evidence="3" id="KW-1185">Reference proteome</keyword>
<accession>A0AAV0CD15</accession>
<comment type="caution">
    <text evidence="2">The sequence shown here is derived from an EMBL/GenBank/DDBJ whole genome shotgun (WGS) entry which is preliminary data.</text>
</comment>
<evidence type="ECO:0000313" key="2">
    <source>
        <dbReference type="EMBL" id="CAH9071367.1"/>
    </source>
</evidence>
<feature type="region of interest" description="Disordered" evidence="1">
    <location>
        <begin position="16"/>
        <end position="47"/>
    </location>
</feature>
<dbReference type="AlphaFoldDB" id="A0AAV0CD15"/>
<organism evidence="2 3">
    <name type="scientific">Cuscuta epithymum</name>
    <dbReference type="NCBI Taxonomy" id="186058"/>
    <lineage>
        <taxon>Eukaryota</taxon>
        <taxon>Viridiplantae</taxon>
        <taxon>Streptophyta</taxon>
        <taxon>Embryophyta</taxon>
        <taxon>Tracheophyta</taxon>
        <taxon>Spermatophyta</taxon>
        <taxon>Magnoliopsida</taxon>
        <taxon>eudicotyledons</taxon>
        <taxon>Gunneridae</taxon>
        <taxon>Pentapetalae</taxon>
        <taxon>asterids</taxon>
        <taxon>lamiids</taxon>
        <taxon>Solanales</taxon>
        <taxon>Convolvulaceae</taxon>
        <taxon>Cuscuteae</taxon>
        <taxon>Cuscuta</taxon>
        <taxon>Cuscuta subgen. Cuscuta</taxon>
    </lineage>
</organism>
<feature type="compositionally biased region" description="Polar residues" evidence="1">
    <location>
        <begin position="25"/>
        <end position="35"/>
    </location>
</feature>
<protein>
    <submittedName>
        <fullName evidence="2">Uncharacterized protein</fullName>
    </submittedName>
</protein>
<evidence type="ECO:0000256" key="1">
    <source>
        <dbReference type="SAM" id="MobiDB-lite"/>
    </source>
</evidence>
<dbReference type="EMBL" id="CAMAPF010000019">
    <property type="protein sequence ID" value="CAH9071367.1"/>
    <property type="molecule type" value="Genomic_DNA"/>
</dbReference>
<gene>
    <name evidence="2" type="ORF">CEPIT_LOCUS3824</name>
</gene>
<evidence type="ECO:0000313" key="3">
    <source>
        <dbReference type="Proteomes" id="UP001152523"/>
    </source>
</evidence>